<dbReference type="NCBIfam" id="TIGR00378">
    <property type="entry name" value="cax"/>
    <property type="match status" value="1"/>
</dbReference>
<evidence type="ECO:0000256" key="1">
    <source>
        <dbReference type="ARBA" id="ARBA00004127"/>
    </source>
</evidence>
<dbReference type="OrthoDB" id="9776105at2"/>
<dbReference type="RefSeq" id="WP_041895925.1">
    <property type="nucleotide sequence ID" value="NZ_CP010086.2"/>
</dbReference>
<keyword evidence="8 9" id="KW-0472">Membrane</keyword>
<dbReference type="PANTHER" id="PTHR31503:SF22">
    <property type="entry name" value="VACUOLAR CALCIUM ION TRANSPORTER"/>
    <property type="match status" value="1"/>
</dbReference>
<name>A0A0B5QK74_CLOBE</name>
<keyword evidence="6 9" id="KW-1133">Transmembrane helix</keyword>
<dbReference type="InterPro" id="IPR004713">
    <property type="entry name" value="CaH_exchang"/>
</dbReference>
<dbReference type="GO" id="GO:0016020">
    <property type="term" value="C:membrane"/>
    <property type="evidence" value="ECO:0007669"/>
    <property type="project" value="InterPro"/>
</dbReference>
<evidence type="ECO:0000256" key="4">
    <source>
        <dbReference type="ARBA" id="ARBA00022692"/>
    </source>
</evidence>
<feature type="transmembrane region" description="Helical" evidence="9">
    <location>
        <begin position="130"/>
        <end position="148"/>
    </location>
</feature>
<dbReference type="Proteomes" id="UP000031866">
    <property type="component" value="Chromosome"/>
</dbReference>
<feature type="transmembrane region" description="Helical" evidence="9">
    <location>
        <begin position="268"/>
        <end position="294"/>
    </location>
</feature>
<evidence type="ECO:0000256" key="5">
    <source>
        <dbReference type="ARBA" id="ARBA00022837"/>
    </source>
</evidence>
<accession>A0A0B5QK74</accession>
<comment type="similarity">
    <text evidence="9">Belongs to the Ca(2+):cation antiporter (CaCA) (TC 2.A.19) family.</text>
</comment>
<evidence type="ECO:0000256" key="7">
    <source>
        <dbReference type="ARBA" id="ARBA00023065"/>
    </source>
</evidence>
<sequence>MKLLKYMLIFIPISFIAEFVMHVSPSIMFILAALSIVPLAGLMGEATEEISFYSGPKVGGFLNGTFGNATELIISFFALKEGLFDVVKSSIAGSVIGNILLVLGASMLAGGLKHKTQTFNKKVVEVSSSMLLFAVVGLCVPALFTHTVDPTLLNTRYEGLSIIVAIVMLSIYILSLIFSFFTHKDIYTVSNQEEGSAKWTLKKAISILVIATVLVAIESEFLVSGIESITSSLGLSEFFVGIILIPIIGNAAEHSTSVVMAMKNKMDVALEIAIGSSLQIILFVAPVLIFLSLLFTPMSIVFNEFELIGLIVAVLIANRVSNDGESNWLEGVQLLAVYLIVAASFFIL</sequence>
<keyword evidence="7 9" id="KW-0406">Ion transport</keyword>
<protein>
    <recommendedName>
        <fullName evidence="9">Ca(2+)/H(+) antiporter</fullName>
    </recommendedName>
</protein>
<dbReference type="EMBL" id="CP010086">
    <property type="protein sequence ID" value="AJG98656.1"/>
    <property type="molecule type" value="Genomic_DNA"/>
</dbReference>
<organism evidence="11 12">
    <name type="scientific">Clostridium beijerinckii</name>
    <name type="common">Clostridium MP</name>
    <dbReference type="NCBI Taxonomy" id="1520"/>
    <lineage>
        <taxon>Bacteria</taxon>
        <taxon>Bacillati</taxon>
        <taxon>Bacillota</taxon>
        <taxon>Clostridia</taxon>
        <taxon>Eubacteriales</taxon>
        <taxon>Clostridiaceae</taxon>
        <taxon>Clostridium</taxon>
    </lineage>
</organism>
<dbReference type="GO" id="GO:0012505">
    <property type="term" value="C:endomembrane system"/>
    <property type="evidence" value="ECO:0007669"/>
    <property type="project" value="UniProtKB-SubCell"/>
</dbReference>
<comment type="function">
    <text evidence="9">Ca(+)/H(+) antiporter that extrudes calcium in exchange for external protons.</text>
</comment>
<keyword evidence="5 9" id="KW-0106">Calcium</keyword>
<dbReference type="GO" id="GO:0015369">
    <property type="term" value="F:calcium:proton antiporter activity"/>
    <property type="evidence" value="ECO:0007669"/>
    <property type="project" value="UniProtKB-UniRule"/>
</dbReference>
<evidence type="ECO:0000256" key="3">
    <source>
        <dbReference type="ARBA" id="ARBA00022568"/>
    </source>
</evidence>
<evidence type="ECO:0000256" key="8">
    <source>
        <dbReference type="ARBA" id="ARBA00023136"/>
    </source>
</evidence>
<comment type="caution">
    <text evidence="9">Lacks conserved residue(s) required for the propagation of feature annotation.</text>
</comment>
<feature type="transmembrane region" description="Helical" evidence="9">
    <location>
        <begin position="204"/>
        <end position="223"/>
    </location>
</feature>
<dbReference type="PANTHER" id="PTHR31503">
    <property type="entry name" value="VACUOLAR CALCIUM ION TRANSPORTER"/>
    <property type="match status" value="1"/>
</dbReference>
<dbReference type="AlphaFoldDB" id="A0A0B5QK74"/>
<proteinExistence type="inferred from homology"/>
<keyword evidence="3 9" id="KW-0109">Calcium transport</keyword>
<feature type="transmembrane region" description="Helical" evidence="9">
    <location>
        <begin position="300"/>
        <end position="317"/>
    </location>
</feature>
<dbReference type="KEGG" id="cbei:LF65_02058"/>
<dbReference type="STRING" id="1520.LF65_02058"/>
<feature type="transmembrane region" description="Helical" evidence="9">
    <location>
        <begin position="58"/>
        <end position="79"/>
    </location>
</feature>
<dbReference type="InterPro" id="IPR004837">
    <property type="entry name" value="NaCa_Exmemb"/>
</dbReference>
<feature type="domain" description="Sodium/calcium exchanger membrane region" evidence="10">
    <location>
        <begin position="27"/>
        <end position="180"/>
    </location>
</feature>
<evidence type="ECO:0000256" key="6">
    <source>
        <dbReference type="ARBA" id="ARBA00022989"/>
    </source>
</evidence>
<keyword evidence="4 9" id="KW-0812">Transmembrane</keyword>
<feature type="domain" description="Sodium/calcium exchanger membrane region" evidence="10">
    <location>
        <begin position="204"/>
        <end position="344"/>
    </location>
</feature>
<dbReference type="InterPro" id="IPR044880">
    <property type="entry name" value="NCX_ion-bd_dom_sf"/>
</dbReference>
<feature type="transmembrane region" description="Helical" evidence="9">
    <location>
        <begin position="160"/>
        <end position="183"/>
    </location>
</feature>
<feature type="transmembrane region" description="Helical" evidence="9">
    <location>
        <begin position="329"/>
        <end position="347"/>
    </location>
</feature>
<evidence type="ECO:0000256" key="2">
    <source>
        <dbReference type="ARBA" id="ARBA00022448"/>
    </source>
</evidence>
<feature type="transmembrane region" description="Helical" evidence="9">
    <location>
        <begin position="6"/>
        <end position="37"/>
    </location>
</feature>
<dbReference type="Gene3D" id="1.20.1420.30">
    <property type="entry name" value="NCX, central ion-binding region"/>
    <property type="match status" value="1"/>
</dbReference>
<dbReference type="GO" id="GO:0006874">
    <property type="term" value="P:intracellular calcium ion homeostasis"/>
    <property type="evidence" value="ECO:0007669"/>
    <property type="project" value="TreeGrafter"/>
</dbReference>
<keyword evidence="9" id="KW-0050">Antiport</keyword>
<evidence type="ECO:0000313" key="12">
    <source>
        <dbReference type="Proteomes" id="UP000031866"/>
    </source>
</evidence>
<dbReference type="InterPro" id="IPR004798">
    <property type="entry name" value="CAX-like"/>
</dbReference>
<keyword evidence="2 9" id="KW-0813">Transport</keyword>
<evidence type="ECO:0000313" key="11">
    <source>
        <dbReference type="EMBL" id="AJG98656.1"/>
    </source>
</evidence>
<comment type="subcellular location">
    <subcellularLocation>
        <location evidence="1">Endomembrane system</location>
        <topology evidence="1">Multi-pass membrane protein</topology>
    </subcellularLocation>
</comment>
<reference evidence="12" key="1">
    <citation type="submission" date="2014-12" db="EMBL/GenBank/DDBJ databases">
        <title>Genome sequence of Clostridium beijerinckii strain 59B.</title>
        <authorList>
            <person name="Little G.T."/>
            <person name="Minton N.P."/>
        </authorList>
    </citation>
    <scope>NUCLEOTIDE SEQUENCE [LARGE SCALE GENOMIC DNA]</scope>
    <source>
        <strain evidence="12">59B</strain>
    </source>
</reference>
<feature type="transmembrane region" description="Helical" evidence="9">
    <location>
        <begin position="91"/>
        <end position="109"/>
    </location>
</feature>
<evidence type="ECO:0000259" key="10">
    <source>
        <dbReference type="Pfam" id="PF01699"/>
    </source>
</evidence>
<gene>
    <name evidence="11" type="ORF">LF65_02058</name>
</gene>
<dbReference type="Pfam" id="PF01699">
    <property type="entry name" value="Na_Ca_ex"/>
    <property type="match status" value="2"/>
</dbReference>
<evidence type="ECO:0000256" key="9">
    <source>
        <dbReference type="RuleBase" id="RU365028"/>
    </source>
</evidence>